<gene>
    <name evidence="2" type="ORF">D0809_05950</name>
</gene>
<dbReference type="EMBL" id="QWDN01000002">
    <property type="protein sequence ID" value="TEB44741.1"/>
    <property type="molecule type" value="Genomic_DNA"/>
</dbReference>
<evidence type="ECO:0000313" key="2">
    <source>
        <dbReference type="EMBL" id="TEB44741.1"/>
    </source>
</evidence>
<keyword evidence="1" id="KW-1133">Transmembrane helix</keyword>
<evidence type="ECO:0008006" key="4">
    <source>
        <dbReference type="Google" id="ProtNLM"/>
    </source>
</evidence>
<name>A0A4Y7UEV4_9FLAO</name>
<comment type="caution">
    <text evidence="2">The sequence shown here is derived from an EMBL/GenBank/DDBJ whole genome shotgun (WGS) entry which is preliminary data.</text>
</comment>
<accession>A0A4Y7UEV4</accession>
<organism evidence="2 3">
    <name type="scientific">Flavobacterium circumlabens</name>
    <dbReference type="NCBI Taxonomy" id="2133765"/>
    <lineage>
        <taxon>Bacteria</taxon>
        <taxon>Pseudomonadati</taxon>
        <taxon>Bacteroidota</taxon>
        <taxon>Flavobacteriia</taxon>
        <taxon>Flavobacteriales</taxon>
        <taxon>Flavobacteriaceae</taxon>
        <taxon>Flavobacterium</taxon>
    </lineage>
</organism>
<feature type="transmembrane region" description="Helical" evidence="1">
    <location>
        <begin position="41"/>
        <end position="62"/>
    </location>
</feature>
<dbReference type="Proteomes" id="UP000298340">
    <property type="component" value="Unassembled WGS sequence"/>
</dbReference>
<keyword evidence="1" id="KW-0812">Transmembrane</keyword>
<evidence type="ECO:0000313" key="3">
    <source>
        <dbReference type="Proteomes" id="UP000298340"/>
    </source>
</evidence>
<sequence>MKYFIYFFFILGIGMLIYGYIYPSEYCLDINIHDTYYVFTYLPVATIVLLFSLILYIVFLIYKKIK</sequence>
<evidence type="ECO:0000256" key="1">
    <source>
        <dbReference type="SAM" id="Phobius"/>
    </source>
</evidence>
<protein>
    <recommendedName>
        <fullName evidence="4">DUF3955 domain-containing protein</fullName>
    </recommendedName>
</protein>
<proteinExistence type="predicted"/>
<feature type="transmembrane region" description="Helical" evidence="1">
    <location>
        <begin position="5"/>
        <end position="21"/>
    </location>
</feature>
<keyword evidence="1" id="KW-0472">Membrane</keyword>
<dbReference type="AlphaFoldDB" id="A0A4Y7UEV4"/>
<reference evidence="2 3" key="1">
    <citation type="journal article" date="2018" name="Syst. Appl. Microbiol.">
        <title>Flavobacterium circumlabens sp. nov. and Flavobacterium cupreum sp. nov., two psychrotrophic species isolated from Antarctic environmental samples.</title>
        <authorList>
            <person name="Kralova S."/>
            <person name="Busse H.J."/>
            <person name="Svec P."/>
            <person name="Maslanova I."/>
            <person name="Stankova E."/>
            <person name="Bartak M."/>
            <person name="Sedlacek I."/>
        </authorList>
    </citation>
    <scope>NUCLEOTIDE SEQUENCE [LARGE SCALE GENOMIC DNA]</scope>
    <source>
        <strain evidence="2 3">CCM 8828</strain>
    </source>
</reference>